<dbReference type="STRING" id="604354.TSIB_0868"/>
<reference evidence="1 2" key="1">
    <citation type="journal article" date="2009" name="Appl. Environ. Microbiol.">
        <title>Metabolic versatility and indigenous origin of the archaeon Thermococcus sibiricus, isolated from a siberian oil reservoir, as revealed by genome analysis.</title>
        <authorList>
            <person name="Mardanov A.V."/>
            <person name="Ravin N.V."/>
            <person name="Svetlitchnyi V.A."/>
            <person name="Beletsky A.V."/>
            <person name="Miroshnichenko M.L."/>
            <person name="Bonch-Osmolovskaya E.A."/>
            <person name="Skryabin K.G."/>
        </authorList>
    </citation>
    <scope>NUCLEOTIDE SEQUENCE [LARGE SCALE GENOMIC DNA]</scope>
    <source>
        <strain evidence="2">DSM 12597 / MM 739</strain>
    </source>
</reference>
<protein>
    <submittedName>
        <fullName evidence="1">Uncharacterized protein</fullName>
    </submittedName>
</protein>
<evidence type="ECO:0000313" key="1">
    <source>
        <dbReference type="EMBL" id="ACS89929.1"/>
    </source>
</evidence>
<dbReference type="Proteomes" id="UP000009079">
    <property type="component" value="Chromosome"/>
</dbReference>
<dbReference type="HOGENOM" id="CLU_219274_0_0_2"/>
<dbReference type="EMBL" id="CP001463">
    <property type="protein sequence ID" value="ACS89929.1"/>
    <property type="molecule type" value="Genomic_DNA"/>
</dbReference>
<keyword evidence="2" id="KW-1185">Reference proteome</keyword>
<dbReference type="KEGG" id="tsi:TSIB_0868"/>
<gene>
    <name evidence="1" type="ordered locus">TSIB_0868</name>
</gene>
<dbReference type="AlphaFoldDB" id="C6A2T4"/>
<accession>C6A2T4</accession>
<evidence type="ECO:0000313" key="2">
    <source>
        <dbReference type="Proteomes" id="UP000009079"/>
    </source>
</evidence>
<dbReference type="eggNOG" id="arCOG14657">
    <property type="taxonomic scope" value="Archaea"/>
</dbReference>
<sequence>MMFSFESLRRFWEKERKPEVKKEWVKHEATNFQRKVI</sequence>
<organism evidence="1 2">
    <name type="scientific">Thermococcus sibiricus (strain DSM 12597 / MM 739)</name>
    <dbReference type="NCBI Taxonomy" id="604354"/>
    <lineage>
        <taxon>Archaea</taxon>
        <taxon>Methanobacteriati</taxon>
        <taxon>Methanobacteriota</taxon>
        <taxon>Thermococci</taxon>
        <taxon>Thermococcales</taxon>
        <taxon>Thermococcaceae</taxon>
        <taxon>Thermococcus</taxon>
    </lineage>
</organism>
<name>C6A2T4_THESM</name>
<proteinExistence type="predicted"/>